<accession>A0ABS8H7D1</accession>
<proteinExistence type="predicted"/>
<sequence>MKPRRHAIRKECRPARAIGRGAGKHPVLKENLRVCCIGRAGQGAGPHHPHRHARYRGKRGWKIMPHAASTCSVSPAQQRALV</sequence>
<evidence type="ECO:0000313" key="1">
    <source>
        <dbReference type="EMBL" id="MCC4233552.1"/>
    </source>
</evidence>
<dbReference type="Proteomes" id="UP001198830">
    <property type="component" value="Unassembled WGS sequence"/>
</dbReference>
<keyword evidence="2" id="KW-1185">Reference proteome</keyword>
<evidence type="ECO:0000313" key="2">
    <source>
        <dbReference type="Proteomes" id="UP001198830"/>
    </source>
</evidence>
<protein>
    <submittedName>
        <fullName evidence="1">Uncharacterized protein</fullName>
    </submittedName>
</protein>
<name>A0ABS8H7D1_9SPHN</name>
<organism evidence="1 2">
    <name type="scientific">Sphingobium soli</name>
    <dbReference type="NCBI Taxonomy" id="1591116"/>
    <lineage>
        <taxon>Bacteria</taxon>
        <taxon>Pseudomonadati</taxon>
        <taxon>Pseudomonadota</taxon>
        <taxon>Alphaproteobacteria</taxon>
        <taxon>Sphingomonadales</taxon>
        <taxon>Sphingomonadaceae</taxon>
        <taxon>Sphingobium</taxon>
    </lineage>
</organism>
<reference evidence="1 2" key="1">
    <citation type="submission" date="2021-10" db="EMBL/GenBank/DDBJ databases">
        <title>The diversity and Nitrogen Metabolism of Culturable Nitrate-Utilizing Bacteria Within the Oxygen Minimum Zone of the Changjiang (Yangtze River)Estuary.</title>
        <authorList>
            <person name="Zhang D."/>
            <person name="Zheng J."/>
            <person name="Liu S."/>
            <person name="He W."/>
        </authorList>
    </citation>
    <scope>NUCLEOTIDE SEQUENCE [LARGE SCALE GENOMIC DNA]</scope>
    <source>
        <strain evidence="1 2">FXH275-2</strain>
    </source>
</reference>
<gene>
    <name evidence="1" type="ORF">LL253_12740</name>
</gene>
<comment type="caution">
    <text evidence="1">The sequence shown here is derived from an EMBL/GenBank/DDBJ whole genome shotgun (WGS) entry which is preliminary data.</text>
</comment>
<dbReference type="EMBL" id="JAJGNP010000010">
    <property type="protein sequence ID" value="MCC4233552.1"/>
    <property type="molecule type" value="Genomic_DNA"/>
</dbReference>